<dbReference type="InterPro" id="IPR036217">
    <property type="entry name" value="MethylDNA_cys_MeTrfase_DNAb"/>
</dbReference>
<evidence type="ECO:0000256" key="4">
    <source>
        <dbReference type="ARBA" id="ARBA00022679"/>
    </source>
</evidence>
<dbReference type="InterPro" id="IPR036631">
    <property type="entry name" value="MGMT_N_sf"/>
</dbReference>
<accession>A0ABQ4Q4U9</accession>
<dbReference type="EC" id="2.1.1.63" evidence="8"/>
<comment type="catalytic activity">
    <reaction evidence="1 8">
        <text>a 4-O-methyl-thymidine in DNA + L-cysteinyl-[protein] = a thymidine in DNA + S-methyl-L-cysteinyl-[protein]</text>
        <dbReference type="Rhea" id="RHEA:53428"/>
        <dbReference type="Rhea" id="RHEA-COMP:10131"/>
        <dbReference type="Rhea" id="RHEA-COMP:10132"/>
        <dbReference type="Rhea" id="RHEA-COMP:13555"/>
        <dbReference type="Rhea" id="RHEA-COMP:13556"/>
        <dbReference type="ChEBI" id="CHEBI:29950"/>
        <dbReference type="ChEBI" id="CHEBI:82612"/>
        <dbReference type="ChEBI" id="CHEBI:137386"/>
        <dbReference type="ChEBI" id="CHEBI:137387"/>
        <dbReference type="EC" id="2.1.1.63"/>
    </reaction>
</comment>
<evidence type="ECO:0000256" key="7">
    <source>
        <dbReference type="ARBA" id="ARBA00049348"/>
    </source>
</evidence>
<feature type="domain" description="Methylguanine DNA methyltransferase ribonuclease-like" evidence="10">
    <location>
        <begin position="5"/>
        <end position="73"/>
    </location>
</feature>
<protein>
    <recommendedName>
        <fullName evidence="8">Methylated-DNA--protein-cysteine methyltransferase</fullName>
        <ecNumber evidence="8">2.1.1.63</ecNumber>
    </recommendedName>
    <alternativeName>
        <fullName evidence="8">6-O-methylguanine-DNA methyltransferase</fullName>
        <shortName evidence="8">MGMT</shortName>
    </alternativeName>
    <alternativeName>
        <fullName evidence="8">O-6-methylguanine-DNA-alkyltransferase</fullName>
    </alternativeName>
</protein>
<sequence length="166" mass="17891">MISYMPYPGPLGTMLLAATHEGLCGVYFAQHKYFDGPQDWRMDERHPLLRQTASELDGYFSGDRHAFDVPLDLKGTPFQVAVWTALRRLSFGVTSSYREIAAVTGRPAAVRAAGTAIGRNPVSIIVPCHRVLGSSGALSGYAGGLDRKRFLLAHEAAARGSISGAQ</sequence>
<dbReference type="InterPro" id="IPR023546">
    <property type="entry name" value="MGMT"/>
</dbReference>
<dbReference type="SUPFAM" id="SSF46767">
    <property type="entry name" value="Methylated DNA-protein cysteine methyltransferase, C-terminal domain"/>
    <property type="match status" value="1"/>
</dbReference>
<dbReference type="Gene3D" id="3.30.160.70">
    <property type="entry name" value="Methylated DNA-protein cysteine methyltransferase domain"/>
    <property type="match status" value="1"/>
</dbReference>
<evidence type="ECO:0000256" key="2">
    <source>
        <dbReference type="ARBA" id="ARBA00022490"/>
    </source>
</evidence>
<dbReference type="GO" id="GO:0032259">
    <property type="term" value="P:methylation"/>
    <property type="evidence" value="ECO:0007669"/>
    <property type="project" value="UniProtKB-KW"/>
</dbReference>
<keyword evidence="12" id="KW-1185">Reference proteome</keyword>
<dbReference type="Pfam" id="PF02870">
    <property type="entry name" value="Methyltransf_1N"/>
    <property type="match status" value="1"/>
</dbReference>
<evidence type="ECO:0000313" key="11">
    <source>
        <dbReference type="EMBL" id="GIZ52215.1"/>
    </source>
</evidence>
<name>A0ABQ4Q4U9_9BURK</name>
<comment type="similarity">
    <text evidence="8">Belongs to the MGMT family.</text>
</comment>
<keyword evidence="2 8" id="KW-0963">Cytoplasm</keyword>
<evidence type="ECO:0000256" key="6">
    <source>
        <dbReference type="ARBA" id="ARBA00023204"/>
    </source>
</evidence>
<proteinExistence type="inferred from homology"/>
<dbReference type="Gene3D" id="1.10.10.10">
    <property type="entry name" value="Winged helix-like DNA-binding domain superfamily/Winged helix DNA-binding domain"/>
    <property type="match status" value="1"/>
</dbReference>
<evidence type="ECO:0000256" key="8">
    <source>
        <dbReference type="HAMAP-Rule" id="MF_00772"/>
    </source>
</evidence>
<evidence type="ECO:0000313" key="12">
    <source>
        <dbReference type="Proteomes" id="UP000887222"/>
    </source>
</evidence>
<dbReference type="InterPro" id="IPR014048">
    <property type="entry name" value="MethylDNA_cys_MeTrfase_DNA-bd"/>
</dbReference>
<dbReference type="Pfam" id="PF01035">
    <property type="entry name" value="DNA_binding_1"/>
    <property type="match status" value="1"/>
</dbReference>
<dbReference type="SUPFAM" id="SSF53155">
    <property type="entry name" value="Methylated DNA-protein cysteine methyltransferase domain"/>
    <property type="match status" value="1"/>
</dbReference>
<dbReference type="InterPro" id="IPR001497">
    <property type="entry name" value="MethylDNA_cys_MeTrfase_AS"/>
</dbReference>
<evidence type="ECO:0000256" key="3">
    <source>
        <dbReference type="ARBA" id="ARBA00022603"/>
    </source>
</evidence>
<evidence type="ECO:0000256" key="1">
    <source>
        <dbReference type="ARBA" id="ARBA00001286"/>
    </source>
</evidence>
<dbReference type="CDD" id="cd06445">
    <property type="entry name" value="ATase"/>
    <property type="match status" value="1"/>
</dbReference>
<dbReference type="GO" id="GO:0008168">
    <property type="term" value="F:methyltransferase activity"/>
    <property type="evidence" value="ECO:0007669"/>
    <property type="project" value="UniProtKB-KW"/>
</dbReference>
<dbReference type="InterPro" id="IPR008332">
    <property type="entry name" value="MethylG_MeTrfase_N"/>
</dbReference>
<feature type="domain" description="Methylated-DNA-[protein]-cysteine S-methyltransferase DNA binding" evidence="9">
    <location>
        <begin position="77"/>
        <end position="156"/>
    </location>
</feature>
<comment type="caution">
    <text evidence="11">The sequence shown here is derived from an EMBL/GenBank/DDBJ whole genome shotgun (WGS) entry which is preliminary data.</text>
</comment>
<comment type="function">
    <text evidence="8">Involved in the cellular defense against the biological effects of O6-methylguanine (O6-MeG) and O4-methylthymine (O4-MeT) in DNA. Repairs the methylated nucleobase in DNA by stoichiometrically transferring the methyl group to a cysteine residue in the enzyme. This is a suicide reaction: the enzyme is irreversibly inactivated.</text>
</comment>
<evidence type="ECO:0000256" key="5">
    <source>
        <dbReference type="ARBA" id="ARBA00022763"/>
    </source>
</evidence>
<keyword evidence="6 8" id="KW-0234">DNA repair</keyword>
<evidence type="ECO:0000259" key="9">
    <source>
        <dbReference type="Pfam" id="PF01035"/>
    </source>
</evidence>
<gene>
    <name evidence="11" type="primary">ogt</name>
    <name evidence="11" type="ORF">NCCP691_22290</name>
</gene>
<comment type="miscellaneous">
    <text evidence="8">This enzyme catalyzes only one turnover and therefore is not strictly catalytic. According to one definition, an enzyme is a biocatalyst that acts repeatedly and over many reaction cycles.</text>
</comment>
<keyword evidence="5 8" id="KW-0227">DNA damage</keyword>
<dbReference type="EMBL" id="BPMK01000009">
    <property type="protein sequence ID" value="GIZ52215.1"/>
    <property type="molecule type" value="Genomic_DNA"/>
</dbReference>
<evidence type="ECO:0000259" key="10">
    <source>
        <dbReference type="Pfam" id="PF02870"/>
    </source>
</evidence>
<dbReference type="PROSITE" id="PS00374">
    <property type="entry name" value="MGMT"/>
    <property type="match status" value="1"/>
</dbReference>
<keyword evidence="4 8" id="KW-0808">Transferase</keyword>
<dbReference type="Proteomes" id="UP000887222">
    <property type="component" value="Unassembled WGS sequence"/>
</dbReference>
<dbReference type="PANTHER" id="PTHR10815:SF13">
    <property type="entry name" value="METHYLATED-DNA--PROTEIN-CYSTEINE METHYLTRANSFERASE"/>
    <property type="match status" value="1"/>
</dbReference>
<dbReference type="InterPro" id="IPR036388">
    <property type="entry name" value="WH-like_DNA-bd_sf"/>
</dbReference>
<organism evidence="11 12">
    <name type="scientific">Noviherbaspirillum aridicola</name>
    <dbReference type="NCBI Taxonomy" id="2849687"/>
    <lineage>
        <taxon>Bacteria</taxon>
        <taxon>Pseudomonadati</taxon>
        <taxon>Pseudomonadota</taxon>
        <taxon>Betaproteobacteria</taxon>
        <taxon>Burkholderiales</taxon>
        <taxon>Oxalobacteraceae</taxon>
        <taxon>Noviherbaspirillum</taxon>
    </lineage>
</organism>
<comment type="catalytic activity">
    <reaction evidence="7 8">
        <text>a 6-O-methyl-2'-deoxyguanosine in DNA + L-cysteinyl-[protein] = S-methyl-L-cysteinyl-[protein] + a 2'-deoxyguanosine in DNA</text>
        <dbReference type="Rhea" id="RHEA:24000"/>
        <dbReference type="Rhea" id="RHEA-COMP:10131"/>
        <dbReference type="Rhea" id="RHEA-COMP:10132"/>
        <dbReference type="Rhea" id="RHEA-COMP:11367"/>
        <dbReference type="Rhea" id="RHEA-COMP:11368"/>
        <dbReference type="ChEBI" id="CHEBI:29950"/>
        <dbReference type="ChEBI" id="CHEBI:82612"/>
        <dbReference type="ChEBI" id="CHEBI:85445"/>
        <dbReference type="ChEBI" id="CHEBI:85448"/>
        <dbReference type="EC" id="2.1.1.63"/>
    </reaction>
</comment>
<comment type="subcellular location">
    <subcellularLocation>
        <location evidence="8">Cytoplasm</location>
    </subcellularLocation>
</comment>
<dbReference type="RefSeq" id="WP_220808378.1">
    <property type="nucleotide sequence ID" value="NZ_BPMK01000009.1"/>
</dbReference>
<feature type="active site" description="Nucleophile; methyl group acceptor" evidence="8">
    <location>
        <position position="128"/>
    </location>
</feature>
<keyword evidence="3 8" id="KW-0489">Methyltransferase</keyword>
<dbReference type="PANTHER" id="PTHR10815">
    <property type="entry name" value="METHYLATED-DNA--PROTEIN-CYSTEINE METHYLTRANSFERASE"/>
    <property type="match status" value="1"/>
</dbReference>
<dbReference type="HAMAP" id="MF_00772">
    <property type="entry name" value="OGT"/>
    <property type="match status" value="1"/>
</dbReference>
<dbReference type="NCBIfam" id="TIGR00589">
    <property type="entry name" value="ogt"/>
    <property type="match status" value="1"/>
</dbReference>
<reference evidence="11 12" key="1">
    <citation type="journal article" date="2022" name="Int. J. Syst. Evol. Microbiol.">
        <title>Noviherbaspirillum aridicola sp. nov., isolated from an arid soil in Pakistan.</title>
        <authorList>
            <person name="Khan I.U."/>
            <person name="Saqib M."/>
            <person name="Amin A."/>
            <person name="Hussain F."/>
            <person name="Li L."/>
            <person name="Liu Y.H."/>
            <person name="Fang B.Z."/>
            <person name="Ahmed I."/>
            <person name="Li W.J."/>
        </authorList>
    </citation>
    <scope>NUCLEOTIDE SEQUENCE [LARGE SCALE GENOMIC DNA]</scope>
    <source>
        <strain evidence="11 12">NCCP-691</strain>
    </source>
</reference>